<evidence type="ECO:0000256" key="7">
    <source>
        <dbReference type="ARBA" id="ARBA00023150"/>
    </source>
</evidence>
<reference evidence="9 10" key="1">
    <citation type="submission" date="2018-02" db="EMBL/GenBank/DDBJ databases">
        <title>The draft genome of Sphingobacterium sp. 5JN-11.</title>
        <authorList>
            <person name="Liu L."/>
            <person name="Li L."/>
            <person name="Liang L."/>
            <person name="Zhang X."/>
            <person name="Wang T."/>
        </authorList>
    </citation>
    <scope>NUCLEOTIDE SEQUENCE [LARGE SCALE GENOMIC DNA]</scope>
    <source>
        <strain evidence="9 10">5JN-11</strain>
    </source>
</reference>
<evidence type="ECO:0000313" key="10">
    <source>
        <dbReference type="Proteomes" id="UP000239711"/>
    </source>
</evidence>
<organism evidence="9 10">
    <name type="scientific">Sphingobacterium haloxyli</name>
    <dbReference type="NCBI Taxonomy" id="2100533"/>
    <lineage>
        <taxon>Bacteria</taxon>
        <taxon>Pseudomonadati</taxon>
        <taxon>Bacteroidota</taxon>
        <taxon>Sphingobacteriia</taxon>
        <taxon>Sphingobacteriales</taxon>
        <taxon>Sphingobacteriaceae</taxon>
        <taxon>Sphingobacterium</taxon>
    </lineage>
</organism>
<keyword evidence="3" id="KW-0479">Metal-binding</keyword>
<comment type="caution">
    <text evidence="9">The sequence shown here is derived from an EMBL/GenBank/DDBJ whole genome shotgun (WGS) entry which is preliminary data.</text>
</comment>
<evidence type="ECO:0000256" key="1">
    <source>
        <dbReference type="ARBA" id="ARBA00022490"/>
    </source>
</evidence>
<dbReference type="Gene3D" id="3.90.550.10">
    <property type="entry name" value="Spore Coat Polysaccharide Biosynthesis Protein SpsA, Chain A"/>
    <property type="match status" value="1"/>
</dbReference>
<dbReference type="PANTHER" id="PTHR19136">
    <property type="entry name" value="MOLYBDENUM COFACTOR GUANYLYLTRANSFERASE"/>
    <property type="match status" value="1"/>
</dbReference>
<dbReference type="Proteomes" id="UP000239711">
    <property type="component" value="Unassembled WGS sequence"/>
</dbReference>
<keyword evidence="2" id="KW-0808">Transferase</keyword>
<dbReference type="OrthoDB" id="9788394at2"/>
<dbReference type="GO" id="GO:0005525">
    <property type="term" value="F:GTP binding"/>
    <property type="evidence" value="ECO:0007669"/>
    <property type="project" value="UniProtKB-KW"/>
</dbReference>
<keyword evidence="1" id="KW-0963">Cytoplasm</keyword>
<gene>
    <name evidence="9" type="ORF">C5745_03225</name>
</gene>
<dbReference type="CDD" id="cd02503">
    <property type="entry name" value="MobA"/>
    <property type="match status" value="1"/>
</dbReference>
<name>A0A2S9J865_9SPHI</name>
<keyword evidence="6" id="KW-0342">GTP-binding</keyword>
<evidence type="ECO:0000256" key="2">
    <source>
        <dbReference type="ARBA" id="ARBA00022679"/>
    </source>
</evidence>
<dbReference type="AlphaFoldDB" id="A0A2S9J865"/>
<evidence type="ECO:0000256" key="5">
    <source>
        <dbReference type="ARBA" id="ARBA00022842"/>
    </source>
</evidence>
<keyword evidence="7" id="KW-0501">Molybdenum cofactor biosynthesis</keyword>
<dbReference type="EMBL" id="PVBQ01000002">
    <property type="protein sequence ID" value="PRD48964.1"/>
    <property type="molecule type" value="Genomic_DNA"/>
</dbReference>
<dbReference type="Pfam" id="PF12804">
    <property type="entry name" value="NTP_transf_3"/>
    <property type="match status" value="1"/>
</dbReference>
<sequence length="247" mass="27869">MRHPFGSVNTSRTANGFGEGIALVIRSRHRNVIILLAMKKNAPTLLGLVLCGGKSSRMGTDKGQLLKGDCTWAEHMCNRLSSLGLQTYLSINPLQQQNYSKIFPTEFLVTDRVDVKGPLAGMLSAHQLFPVKDIFVLPCDMIDIEITILQRLLDIRQQIIHADVYLYTKSSYLEPLCAIYTASGLEKLSVDYQKGHLTNFSVNRAIKNLSMVKLSAAEHRKDFRNYNTPDSVRKWQKTKTLFGTFFE</sequence>
<evidence type="ECO:0000259" key="8">
    <source>
        <dbReference type="Pfam" id="PF12804"/>
    </source>
</evidence>
<keyword evidence="5" id="KW-0460">Magnesium</keyword>
<dbReference type="GO" id="GO:0046872">
    <property type="term" value="F:metal ion binding"/>
    <property type="evidence" value="ECO:0007669"/>
    <property type="project" value="UniProtKB-KW"/>
</dbReference>
<accession>A0A2S9J865</accession>
<dbReference type="SUPFAM" id="SSF53448">
    <property type="entry name" value="Nucleotide-diphospho-sugar transferases"/>
    <property type="match status" value="1"/>
</dbReference>
<dbReference type="InterPro" id="IPR025877">
    <property type="entry name" value="MobA-like_NTP_Trfase"/>
</dbReference>
<evidence type="ECO:0000256" key="3">
    <source>
        <dbReference type="ARBA" id="ARBA00022723"/>
    </source>
</evidence>
<dbReference type="InterPro" id="IPR013482">
    <property type="entry name" value="Molybde_CF_guanTrfase"/>
</dbReference>
<proteinExistence type="predicted"/>
<dbReference type="InterPro" id="IPR029044">
    <property type="entry name" value="Nucleotide-diphossugar_trans"/>
</dbReference>
<keyword evidence="4" id="KW-0547">Nucleotide-binding</keyword>
<evidence type="ECO:0000313" key="9">
    <source>
        <dbReference type="EMBL" id="PRD48964.1"/>
    </source>
</evidence>
<dbReference type="PANTHER" id="PTHR19136:SF81">
    <property type="entry name" value="MOLYBDENUM COFACTOR GUANYLYLTRANSFERASE"/>
    <property type="match status" value="1"/>
</dbReference>
<dbReference type="GO" id="GO:0016779">
    <property type="term" value="F:nucleotidyltransferase activity"/>
    <property type="evidence" value="ECO:0007669"/>
    <property type="project" value="UniProtKB-ARBA"/>
</dbReference>
<evidence type="ECO:0000256" key="4">
    <source>
        <dbReference type="ARBA" id="ARBA00022741"/>
    </source>
</evidence>
<protein>
    <recommendedName>
        <fullName evidence="8">MobA-like NTP transferase domain-containing protein</fullName>
    </recommendedName>
</protein>
<feature type="domain" description="MobA-like NTP transferase" evidence="8">
    <location>
        <begin position="47"/>
        <end position="188"/>
    </location>
</feature>
<evidence type="ECO:0000256" key="6">
    <source>
        <dbReference type="ARBA" id="ARBA00023134"/>
    </source>
</evidence>
<dbReference type="GO" id="GO:0006777">
    <property type="term" value="P:Mo-molybdopterin cofactor biosynthetic process"/>
    <property type="evidence" value="ECO:0007669"/>
    <property type="project" value="UniProtKB-KW"/>
</dbReference>
<keyword evidence="10" id="KW-1185">Reference proteome</keyword>